<name>A0A1L7U2L3_FUSMA</name>
<dbReference type="AlphaFoldDB" id="A0A1L7U2L3"/>
<comment type="caution">
    <text evidence="1">The sequence shown here is derived from an EMBL/GenBank/DDBJ whole genome shotgun (WGS) entry which is preliminary data.</text>
</comment>
<dbReference type="VEuPathDB" id="FungiDB:FMAN_12967"/>
<reference evidence="2" key="1">
    <citation type="journal article" date="2016" name="Genome Biol. Evol.">
        <title>Comparative 'omics' of the Fusarium fujikuroi species complex highlights differences in genetic potential and metabolite synthesis.</title>
        <authorList>
            <person name="Niehaus E.-M."/>
            <person name="Muensterkoetter M."/>
            <person name="Proctor R.H."/>
            <person name="Brown D.W."/>
            <person name="Sharon A."/>
            <person name="Idan Y."/>
            <person name="Oren-Young L."/>
            <person name="Sieber C.M."/>
            <person name="Novak O."/>
            <person name="Pencik A."/>
            <person name="Tarkowska D."/>
            <person name="Hromadova K."/>
            <person name="Freeman S."/>
            <person name="Maymon M."/>
            <person name="Elazar M."/>
            <person name="Youssef S.A."/>
            <person name="El-Shabrawy E.S.M."/>
            <person name="Shalaby A.B.A."/>
            <person name="Houterman P."/>
            <person name="Brock N.L."/>
            <person name="Burkhardt I."/>
            <person name="Tsavkelova E.A."/>
            <person name="Dickschat J.S."/>
            <person name="Galuszka P."/>
            <person name="Gueldener U."/>
            <person name="Tudzynski B."/>
        </authorList>
    </citation>
    <scope>NUCLEOTIDE SEQUENCE [LARGE SCALE GENOMIC DNA]</scope>
    <source>
        <strain evidence="2">MRC7560</strain>
    </source>
</reference>
<dbReference type="GeneID" id="65092217"/>
<dbReference type="EMBL" id="FCQH01000015">
    <property type="protein sequence ID" value="CVL04954.1"/>
    <property type="molecule type" value="Genomic_DNA"/>
</dbReference>
<organism evidence="1 2">
    <name type="scientific">Fusarium mangiferae</name>
    <name type="common">Mango malformation disease fungus</name>
    <dbReference type="NCBI Taxonomy" id="192010"/>
    <lineage>
        <taxon>Eukaryota</taxon>
        <taxon>Fungi</taxon>
        <taxon>Dikarya</taxon>
        <taxon>Ascomycota</taxon>
        <taxon>Pezizomycotina</taxon>
        <taxon>Sordariomycetes</taxon>
        <taxon>Hypocreomycetidae</taxon>
        <taxon>Hypocreales</taxon>
        <taxon>Nectriaceae</taxon>
        <taxon>Fusarium</taxon>
        <taxon>Fusarium fujikuroi species complex</taxon>
    </lineage>
</organism>
<evidence type="ECO:0000313" key="1">
    <source>
        <dbReference type="EMBL" id="CVL04954.1"/>
    </source>
</evidence>
<evidence type="ECO:0000313" key="2">
    <source>
        <dbReference type="Proteomes" id="UP000184255"/>
    </source>
</evidence>
<dbReference type="Proteomes" id="UP000184255">
    <property type="component" value="Unassembled WGS sequence"/>
</dbReference>
<dbReference type="RefSeq" id="XP_041689047.1">
    <property type="nucleotide sequence ID" value="XM_041823470.1"/>
</dbReference>
<accession>A0A1L7U2L3</accession>
<protein>
    <submittedName>
        <fullName evidence="1">Uncharacterized protein</fullName>
    </submittedName>
</protein>
<keyword evidence="2" id="KW-1185">Reference proteome</keyword>
<gene>
    <name evidence="1" type="ORF">FMAN_12967</name>
</gene>
<proteinExistence type="predicted"/>
<sequence length="349" mass="39249">MSSLIVLTRNGGIVTGRCGRTINATVPIDFSNVMVNGDGARPSVLGNYIRGGPSLVPVTRGNFTVGNATYAIQPDPVFSGGPSCMTDVDSVNDRLSIYCTDLYWDYDDVIDETIESGCISDLPPARSGQKEGFHPKRPKIDPQLLLPISGGWIGAWVYSTRREPSLDGAGWPHQRYLYKQVSEVVQCGKNQSCTVTRDKGGTWTYGFVATGIAKFASFGFSVSKAITSGNGHCCHALPGERVCIWHKVAHTAYTVRMTKRRKFWPWDKYLHVFHGEQVNLVAPNHYNSGGGYVCRYNNECRSMAYEYWDCNGKRQTSELERNTGRRKRKRWVRRHGRTMNERERIMKRC</sequence>